<dbReference type="AlphaFoldDB" id="A0A2I0XC90"/>
<sequence>MLDEGYFRKVKFAIWAHLLSRFGQVFVEHGTLRQRFGQVFVEHGTLRQSGKCWMRDTSGRLSSPYGRICYQDP</sequence>
<gene>
    <name evidence="1" type="ORF">MA16_Dca003271</name>
</gene>
<accession>A0A2I0XC90</accession>
<dbReference type="Proteomes" id="UP000233837">
    <property type="component" value="Unassembled WGS sequence"/>
</dbReference>
<keyword evidence="2" id="KW-1185">Reference proteome</keyword>
<evidence type="ECO:0000313" key="1">
    <source>
        <dbReference type="EMBL" id="PKU85531.1"/>
    </source>
</evidence>
<proteinExistence type="predicted"/>
<dbReference type="EMBL" id="KZ501977">
    <property type="protein sequence ID" value="PKU85531.1"/>
    <property type="molecule type" value="Genomic_DNA"/>
</dbReference>
<organism evidence="1 2">
    <name type="scientific">Dendrobium catenatum</name>
    <dbReference type="NCBI Taxonomy" id="906689"/>
    <lineage>
        <taxon>Eukaryota</taxon>
        <taxon>Viridiplantae</taxon>
        <taxon>Streptophyta</taxon>
        <taxon>Embryophyta</taxon>
        <taxon>Tracheophyta</taxon>
        <taxon>Spermatophyta</taxon>
        <taxon>Magnoliopsida</taxon>
        <taxon>Liliopsida</taxon>
        <taxon>Asparagales</taxon>
        <taxon>Orchidaceae</taxon>
        <taxon>Epidendroideae</taxon>
        <taxon>Malaxideae</taxon>
        <taxon>Dendrobiinae</taxon>
        <taxon>Dendrobium</taxon>
    </lineage>
</organism>
<reference evidence="1 2" key="1">
    <citation type="journal article" date="2016" name="Sci. Rep.">
        <title>The Dendrobium catenatum Lindl. genome sequence provides insights into polysaccharide synthase, floral development and adaptive evolution.</title>
        <authorList>
            <person name="Zhang G.Q."/>
            <person name="Xu Q."/>
            <person name="Bian C."/>
            <person name="Tsai W.C."/>
            <person name="Yeh C.M."/>
            <person name="Liu K.W."/>
            <person name="Yoshida K."/>
            <person name="Zhang L.S."/>
            <person name="Chang S.B."/>
            <person name="Chen F."/>
            <person name="Shi Y."/>
            <person name="Su Y.Y."/>
            <person name="Zhang Y.Q."/>
            <person name="Chen L.J."/>
            <person name="Yin Y."/>
            <person name="Lin M."/>
            <person name="Huang H."/>
            <person name="Deng H."/>
            <person name="Wang Z.W."/>
            <person name="Zhu S.L."/>
            <person name="Zhao X."/>
            <person name="Deng C."/>
            <person name="Niu S.C."/>
            <person name="Huang J."/>
            <person name="Wang M."/>
            <person name="Liu G.H."/>
            <person name="Yang H.J."/>
            <person name="Xiao X.J."/>
            <person name="Hsiao Y.Y."/>
            <person name="Wu W.L."/>
            <person name="Chen Y.Y."/>
            <person name="Mitsuda N."/>
            <person name="Ohme-Takagi M."/>
            <person name="Luo Y.B."/>
            <person name="Van de Peer Y."/>
            <person name="Liu Z.J."/>
        </authorList>
    </citation>
    <scope>NUCLEOTIDE SEQUENCE [LARGE SCALE GENOMIC DNA]</scope>
    <source>
        <tissue evidence="1">The whole plant</tissue>
    </source>
</reference>
<name>A0A2I0XC90_9ASPA</name>
<protein>
    <submittedName>
        <fullName evidence="1">Uncharacterized protein</fullName>
    </submittedName>
</protein>
<evidence type="ECO:0000313" key="2">
    <source>
        <dbReference type="Proteomes" id="UP000233837"/>
    </source>
</evidence>
<reference evidence="1 2" key="2">
    <citation type="journal article" date="2017" name="Nature">
        <title>The Apostasia genome and the evolution of orchids.</title>
        <authorList>
            <person name="Zhang G.Q."/>
            <person name="Liu K.W."/>
            <person name="Li Z."/>
            <person name="Lohaus R."/>
            <person name="Hsiao Y.Y."/>
            <person name="Niu S.C."/>
            <person name="Wang J.Y."/>
            <person name="Lin Y.C."/>
            <person name="Xu Q."/>
            <person name="Chen L.J."/>
            <person name="Yoshida K."/>
            <person name="Fujiwara S."/>
            <person name="Wang Z.W."/>
            <person name="Zhang Y.Q."/>
            <person name="Mitsuda N."/>
            <person name="Wang M."/>
            <person name="Liu G.H."/>
            <person name="Pecoraro L."/>
            <person name="Huang H.X."/>
            <person name="Xiao X.J."/>
            <person name="Lin M."/>
            <person name="Wu X.Y."/>
            <person name="Wu W.L."/>
            <person name="Chen Y.Y."/>
            <person name="Chang S.B."/>
            <person name="Sakamoto S."/>
            <person name="Ohme-Takagi M."/>
            <person name="Yagi M."/>
            <person name="Zeng S.J."/>
            <person name="Shen C.Y."/>
            <person name="Yeh C.M."/>
            <person name="Luo Y.B."/>
            <person name="Tsai W.C."/>
            <person name="Van de Peer Y."/>
            <person name="Liu Z.J."/>
        </authorList>
    </citation>
    <scope>NUCLEOTIDE SEQUENCE [LARGE SCALE GENOMIC DNA]</scope>
    <source>
        <tissue evidence="1">The whole plant</tissue>
    </source>
</reference>